<dbReference type="Gene3D" id="3.90.850.10">
    <property type="entry name" value="Fumarylacetoacetase-like, C-terminal domain"/>
    <property type="match status" value="1"/>
</dbReference>
<dbReference type="PANTHER" id="PTHR43211:SF1">
    <property type="entry name" value="BLL6422 PROTEIN"/>
    <property type="match status" value="1"/>
</dbReference>
<evidence type="ECO:0000259" key="1">
    <source>
        <dbReference type="Pfam" id="PF01557"/>
    </source>
</evidence>
<accession>A0A382Q6F8</accession>
<evidence type="ECO:0000313" key="2">
    <source>
        <dbReference type="EMBL" id="SVC80560.1"/>
    </source>
</evidence>
<dbReference type="SUPFAM" id="SSF56529">
    <property type="entry name" value="FAH"/>
    <property type="match status" value="1"/>
</dbReference>
<dbReference type="GO" id="GO:0003824">
    <property type="term" value="F:catalytic activity"/>
    <property type="evidence" value="ECO:0007669"/>
    <property type="project" value="InterPro"/>
</dbReference>
<protein>
    <recommendedName>
        <fullName evidence="1">Fumarylacetoacetase-like C-terminal domain-containing protein</fullName>
    </recommendedName>
</protein>
<dbReference type="EMBL" id="UINC01111963">
    <property type="protein sequence ID" value="SVC80560.1"/>
    <property type="molecule type" value="Genomic_DNA"/>
</dbReference>
<proteinExistence type="predicted"/>
<dbReference type="InterPro" id="IPR011234">
    <property type="entry name" value="Fumarylacetoacetase-like_C"/>
</dbReference>
<dbReference type="AlphaFoldDB" id="A0A382Q6F8"/>
<dbReference type="Pfam" id="PF01557">
    <property type="entry name" value="FAA_hydrolase"/>
    <property type="match status" value="1"/>
</dbReference>
<gene>
    <name evidence="2" type="ORF">METZ01_LOCUS333414</name>
</gene>
<feature type="domain" description="Fumarylacetoacetase-like C-terminal" evidence="1">
    <location>
        <begin position="98"/>
        <end position="224"/>
    </location>
</feature>
<sequence length="224" mass="25714">MKLLTYIKDENEQPSFGFKVNDFIVDIRKGAEWINQDQGNDKFLTIPNELKTALEEWNHFFPILKEMQETVQNGDLSKFSNAESDLEILPPIINPPSFRDFYAFEQHVRAARKLRGLEMHPDWFKIAIFYFSNPNCCYGHGQEIPYPSNTTELDFELEFAIIIGNGGSNIKAEDATEVIAGYTILNDWSSRNLQREEMPLSLGPAKGKDFATRFGPYMVTSDEL</sequence>
<organism evidence="2">
    <name type="scientific">marine metagenome</name>
    <dbReference type="NCBI Taxonomy" id="408172"/>
    <lineage>
        <taxon>unclassified sequences</taxon>
        <taxon>metagenomes</taxon>
        <taxon>ecological metagenomes</taxon>
    </lineage>
</organism>
<feature type="non-terminal residue" evidence="2">
    <location>
        <position position="224"/>
    </location>
</feature>
<reference evidence="2" key="1">
    <citation type="submission" date="2018-05" db="EMBL/GenBank/DDBJ databases">
        <authorList>
            <person name="Lanie J.A."/>
            <person name="Ng W.-L."/>
            <person name="Kazmierczak K.M."/>
            <person name="Andrzejewski T.M."/>
            <person name="Davidsen T.M."/>
            <person name="Wayne K.J."/>
            <person name="Tettelin H."/>
            <person name="Glass J.I."/>
            <person name="Rusch D."/>
            <person name="Podicherti R."/>
            <person name="Tsui H.-C.T."/>
            <person name="Winkler M.E."/>
        </authorList>
    </citation>
    <scope>NUCLEOTIDE SEQUENCE</scope>
</reference>
<name>A0A382Q6F8_9ZZZZ</name>
<dbReference type="InterPro" id="IPR036663">
    <property type="entry name" value="Fumarylacetoacetase_C_sf"/>
</dbReference>
<dbReference type="PANTHER" id="PTHR43211">
    <property type="entry name" value="FUMARYLACETOACETATE HYDROLASE"/>
    <property type="match status" value="1"/>
</dbReference>